<organism evidence="2 3">
    <name type="scientific">Exophiala bonariae</name>
    <dbReference type="NCBI Taxonomy" id="1690606"/>
    <lineage>
        <taxon>Eukaryota</taxon>
        <taxon>Fungi</taxon>
        <taxon>Dikarya</taxon>
        <taxon>Ascomycota</taxon>
        <taxon>Pezizomycotina</taxon>
        <taxon>Eurotiomycetes</taxon>
        <taxon>Chaetothyriomycetidae</taxon>
        <taxon>Chaetothyriales</taxon>
        <taxon>Herpotrichiellaceae</taxon>
        <taxon>Exophiala</taxon>
    </lineage>
</organism>
<dbReference type="AlphaFoldDB" id="A0AAV9MTW4"/>
<gene>
    <name evidence="2" type="ORF">LTR84_012407</name>
</gene>
<protein>
    <submittedName>
        <fullName evidence="2">Uncharacterized protein</fullName>
    </submittedName>
</protein>
<comment type="caution">
    <text evidence="2">The sequence shown here is derived from an EMBL/GenBank/DDBJ whole genome shotgun (WGS) entry which is preliminary data.</text>
</comment>
<evidence type="ECO:0000256" key="1">
    <source>
        <dbReference type="SAM" id="MobiDB-lite"/>
    </source>
</evidence>
<name>A0AAV9MTW4_9EURO</name>
<feature type="compositionally biased region" description="Low complexity" evidence="1">
    <location>
        <begin position="112"/>
        <end position="123"/>
    </location>
</feature>
<evidence type="ECO:0000313" key="2">
    <source>
        <dbReference type="EMBL" id="KAK5042888.1"/>
    </source>
</evidence>
<dbReference type="Proteomes" id="UP001358417">
    <property type="component" value="Unassembled WGS sequence"/>
</dbReference>
<accession>A0AAV9MTW4</accession>
<reference evidence="2 3" key="1">
    <citation type="submission" date="2023-08" db="EMBL/GenBank/DDBJ databases">
        <title>Black Yeasts Isolated from many extreme environments.</title>
        <authorList>
            <person name="Coleine C."/>
            <person name="Stajich J.E."/>
            <person name="Selbmann L."/>
        </authorList>
    </citation>
    <scope>NUCLEOTIDE SEQUENCE [LARGE SCALE GENOMIC DNA]</scope>
    <source>
        <strain evidence="2 3">CCFEE 5792</strain>
    </source>
</reference>
<dbReference type="RefSeq" id="XP_064699781.1">
    <property type="nucleotide sequence ID" value="XM_064855929.1"/>
</dbReference>
<feature type="region of interest" description="Disordered" evidence="1">
    <location>
        <begin position="111"/>
        <end position="159"/>
    </location>
</feature>
<dbReference type="GeneID" id="89980552"/>
<sequence>MQRMISKSNITVASPDDLADLARLQEELETARQCMNICTKADSDLKENVSVVENYATGDAIQFMVSTDGKTIHGMNRGLGWRTRQIGGYLSDATVVQLSQDMSRINVQGLRSSGEFPQSSSESDAVPGNWQRHGPGFRLRAKPIPDGVPPVSDSAKSMQ</sequence>
<dbReference type="EMBL" id="JAVRRD010000071">
    <property type="protein sequence ID" value="KAK5042888.1"/>
    <property type="molecule type" value="Genomic_DNA"/>
</dbReference>
<keyword evidence="3" id="KW-1185">Reference proteome</keyword>
<evidence type="ECO:0000313" key="3">
    <source>
        <dbReference type="Proteomes" id="UP001358417"/>
    </source>
</evidence>
<proteinExistence type="predicted"/>